<protein>
    <submittedName>
        <fullName evidence="2">Uncharacterized protein</fullName>
    </submittedName>
</protein>
<gene>
    <name evidence="2" type="ORF">ANN_20723</name>
</gene>
<keyword evidence="3" id="KW-1185">Reference proteome</keyword>
<evidence type="ECO:0000256" key="1">
    <source>
        <dbReference type="SAM" id="MobiDB-lite"/>
    </source>
</evidence>
<reference evidence="2 3" key="1">
    <citation type="journal article" date="2022" name="Allergy">
        <title>Genome assembly and annotation of Periplaneta americana reveal a comprehensive cockroach allergen profile.</title>
        <authorList>
            <person name="Wang L."/>
            <person name="Xiong Q."/>
            <person name="Saelim N."/>
            <person name="Wang L."/>
            <person name="Nong W."/>
            <person name="Wan A.T."/>
            <person name="Shi M."/>
            <person name="Liu X."/>
            <person name="Cao Q."/>
            <person name="Hui J.H.L."/>
            <person name="Sookrung N."/>
            <person name="Leung T.F."/>
            <person name="Tungtrongchitr A."/>
            <person name="Tsui S.K.W."/>
        </authorList>
    </citation>
    <scope>NUCLEOTIDE SEQUENCE [LARGE SCALE GENOMIC DNA]</scope>
    <source>
        <strain evidence="2">PWHHKU_190912</strain>
    </source>
</reference>
<accession>A0ABQ8SDP4</accession>
<evidence type="ECO:0000313" key="2">
    <source>
        <dbReference type="EMBL" id="KAJ4432108.1"/>
    </source>
</evidence>
<comment type="caution">
    <text evidence="2">The sequence shown here is derived from an EMBL/GenBank/DDBJ whole genome shotgun (WGS) entry which is preliminary data.</text>
</comment>
<feature type="non-terminal residue" evidence="2">
    <location>
        <position position="189"/>
    </location>
</feature>
<sequence>MSLSHLSTLKCHRPGPGSNPVSSPNVPEFCPAGVLLHASKSTDMSLSHLSTLKCHRPGPGSNPVCMYVCNVMFYLTTLATAEVISASPEFCPAGVLLHASKSTDMSLSHLSTLKCHRPGRNRTRNLGHRRPVLYQLANQVDCMYVSSPNVPEFCPAGVLLHASKSTDMSLSHLSTLKCHRPGPGSNPVC</sequence>
<feature type="region of interest" description="Disordered" evidence="1">
    <location>
        <begin position="1"/>
        <end position="23"/>
    </location>
</feature>
<organism evidence="2 3">
    <name type="scientific">Periplaneta americana</name>
    <name type="common">American cockroach</name>
    <name type="synonym">Blatta americana</name>
    <dbReference type="NCBI Taxonomy" id="6978"/>
    <lineage>
        <taxon>Eukaryota</taxon>
        <taxon>Metazoa</taxon>
        <taxon>Ecdysozoa</taxon>
        <taxon>Arthropoda</taxon>
        <taxon>Hexapoda</taxon>
        <taxon>Insecta</taxon>
        <taxon>Pterygota</taxon>
        <taxon>Neoptera</taxon>
        <taxon>Polyneoptera</taxon>
        <taxon>Dictyoptera</taxon>
        <taxon>Blattodea</taxon>
        <taxon>Blattoidea</taxon>
        <taxon>Blattidae</taxon>
        <taxon>Blattinae</taxon>
        <taxon>Periplaneta</taxon>
    </lineage>
</organism>
<dbReference type="EMBL" id="JAJSOF020000029">
    <property type="protein sequence ID" value="KAJ4432108.1"/>
    <property type="molecule type" value="Genomic_DNA"/>
</dbReference>
<name>A0ABQ8SDP4_PERAM</name>
<feature type="compositionally biased region" description="Low complexity" evidence="1">
    <location>
        <begin position="14"/>
        <end position="23"/>
    </location>
</feature>
<evidence type="ECO:0000313" key="3">
    <source>
        <dbReference type="Proteomes" id="UP001148838"/>
    </source>
</evidence>
<proteinExistence type="predicted"/>
<dbReference type="Proteomes" id="UP001148838">
    <property type="component" value="Unassembled WGS sequence"/>
</dbReference>